<dbReference type="GO" id="GO:0016020">
    <property type="term" value="C:membrane"/>
    <property type="evidence" value="ECO:0007669"/>
    <property type="project" value="TreeGrafter"/>
</dbReference>
<keyword evidence="2" id="KW-0812">Transmembrane</keyword>
<feature type="transmembrane region" description="Helical" evidence="2">
    <location>
        <begin position="389"/>
        <end position="411"/>
    </location>
</feature>
<feature type="region of interest" description="Disordered" evidence="1">
    <location>
        <begin position="434"/>
        <end position="471"/>
    </location>
</feature>
<evidence type="ECO:0000259" key="3">
    <source>
        <dbReference type="Pfam" id="PF01757"/>
    </source>
</evidence>
<dbReference type="AlphaFoldDB" id="A0AB33K575"/>
<organism evidence="4">
    <name type="scientific">Kitasatospora sp. CMC57</name>
    <dbReference type="NCBI Taxonomy" id="3231513"/>
    <lineage>
        <taxon>Bacteria</taxon>
        <taxon>Bacillati</taxon>
        <taxon>Actinomycetota</taxon>
        <taxon>Actinomycetes</taxon>
        <taxon>Kitasatosporales</taxon>
        <taxon>Streptomycetaceae</taxon>
        <taxon>Kitasatospora</taxon>
    </lineage>
</organism>
<keyword evidence="2" id="KW-0472">Membrane</keyword>
<keyword evidence="4" id="KW-0012">Acyltransferase</keyword>
<feature type="transmembrane region" description="Helical" evidence="2">
    <location>
        <begin position="143"/>
        <end position="166"/>
    </location>
</feature>
<dbReference type="InterPro" id="IPR002656">
    <property type="entry name" value="Acyl_transf_3_dom"/>
</dbReference>
<dbReference type="InterPro" id="IPR050879">
    <property type="entry name" value="Acyltransferase_3"/>
</dbReference>
<evidence type="ECO:0000256" key="2">
    <source>
        <dbReference type="SAM" id="Phobius"/>
    </source>
</evidence>
<feature type="transmembrane region" description="Helical" evidence="2">
    <location>
        <begin position="208"/>
        <end position="227"/>
    </location>
</feature>
<feature type="transmembrane region" description="Helical" evidence="2">
    <location>
        <begin position="318"/>
        <end position="339"/>
    </location>
</feature>
<gene>
    <name evidence="4" type="ORF">KCMC57_34110</name>
</gene>
<dbReference type="PANTHER" id="PTHR23028">
    <property type="entry name" value="ACETYLTRANSFERASE"/>
    <property type="match status" value="1"/>
</dbReference>
<feature type="transmembrane region" description="Helical" evidence="2">
    <location>
        <begin position="178"/>
        <end position="196"/>
    </location>
</feature>
<feature type="transmembrane region" description="Helical" evidence="2">
    <location>
        <begin position="234"/>
        <end position="251"/>
    </location>
</feature>
<protein>
    <submittedName>
        <fullName evidence="4">Acyltransferase</fullName>
    </submittedName>
</protein>
<keyword evidence="2" id="KW-1133">Transmembrane helix</keyword>
<dbReference type="RefSeq" id="WP_407992151.1">
    <property type="nucleotide sequence ID" value="NZ_AP035881.2"/>
</dbReference>
<evidence type="ECO:0000313" key="4">
    <source>
        <dbReference type="EMBL" id="BFP47043.1"/>
    </source>
</evidence>
<feature type="transmembrane region" description="Helical" evidence="2">
    <location>
        <begin position="286"/>
        <end position="306"/>
    </location>
</feature>
<dbReference type="GO" id="GO:0016747">
    <property type="term" value="F:acyltransferase activity, transferring groups other than amino-acyl groups"/>
    <property type="evidence" value="ECO:0007669"/>
    <property type="project" value="InterPro"/>
</dbReference>
<feature type="domain" description="Acyltransferase 3" evidence="3">
    <location>
        <begin position="26"/>
        <end position="404"/>
    </location>
</feature>
<feature type="transmembrane region" description="Helical" evidence="2">
    <location>
        <begin position="99"/>
        <end position="123"/>
    </location>
</feature>
<proteinExistence type="predicted"/>
<feature type="transmembrane region" description="Helical" evidence="2">
    <location>
        <begin position="257"/>
        <end position="274"/>
    </location>
</feature>
<sequence length="471" mass="51622">MRSLSRREPRRGRRTGSAQVAGSRFGWLDALRGIAALAVAAHHFDLLYLVPNGGEIWLHFDLGLYGVMTFFIVSGYIIPASLERRGDVRGFWIGRIFRIYPALVLTLVAADLILPQAYAVVTMHGFHHDKLWLATNGLMLQDMLGVVNGLGVMWTLTYEMLFYFFVSGLYVVGWHRRSVPIAVGTAAVALVLGTTIATDTLNTSLDAIVNLAIAAVVIVVMGVACMLSGNATMARTGGLLLAGFGLVLVINNSRAPAYETWMIFATMFAGTVVYRAQHGQIEKTQAWMTVGFVVLAGALVGPMYNVGPWAGATWTSTWMAWTNSYLAAWASFGLFMLLRNRRFPRLLVWLGAVSFSVYLLHTPVKHFLVWKLGIANYITKLTAMPPLERTAWCLGYLAVLLVVCGVVHRLVELPFQNLGRKLSTALNRRWPQQQLHAPGPVVPPAREPEPELVASSGGPVESGERVGQGSL</sequence>
<dbReference type="GO" id="GO:0000271">
    <property type="term" value="P:polysaccharide biosynthetic process"/>
    <property type="evidence" value="ECO:0007669"/>
    <property type="project" value="TreeGrafter"/>
</dbReference>
<evidence type="ECO:0000256" key="1">
    <source>
        <dbReference type="SAM" id="MobiDB-lite"/>
    </source>
</evidence>
<accession>A0AB33K575</accession>
<dbReference type="Pfam" id="PF01757">
    <property type="entry name" value="Acyl_transf_3"/>
    <property type="match status" value="1"/>
</dbReference>
<feature type="transmembrane region" description="Helical" evidence="2">
    <location>
        <begin position="56"/>
        <end position="78"/>
    </location>
</feature>
<dbReference type="EMBL" id="AP035881">
    <property type="protein sequence ID" value="BFP47043.1"/>
    <property type="molecule type" value="Genomic_DNA"/>
</dbReference>
<keyword evidence="4" id="KW-0808">Transferase</keyword>
<name>A0AB33K575_9ACTN</name>
<reference evidence="4" key="1">
    <citation type="submission" date="2024-07" db="EMBL/GenBank/DDBJ databases">
        <title>Complete genome sequences of cellulolytic bacteria, Kitasatospora sp. CMC57 and Streptomyces sp. CMC78, isolated from Japanese agricultural soil.</title>
        <authorList>
            <person name="Hashimoto T."/>
            <person name="Ito M."/>
            <person name="Iwamoto M."/>
            <person name="Fukahori D."/>
            <person name="Shoda T."/>
            <person name="Sakoda M."/>
            <person name="Morohoshi T."/>
            <person name="Mitsuboshi M."/>
            <person name="Nishizawa T."/>
        </authorList>
    </citation>
    <scope>NUCLEOTIDE SEQUENCE</scope>
    <source>
        <strain evidence="4">CMC57</strain>
    </source>
</reference>
<feature type="transmembrane region" description="Helical" evidence="2">
    <location>
        <begin position="21"/>
        <end position="44"/>
    </location>
</feature>
<dbReference type="PANTHER" id="PTHR23028:SF131">
    <property type="entry name" value="BLR2367 PROTEIN"/>
    <property type="match status" value="1"/>
</dbReference>
<feature type="transmembrane region" description="Helical" evidence="2">
    <location>
        <begin position="346"/>
        <end position="369"/>
    </location>
</feature>